<evidence type="ECO:0000313" key="3">
    <source>
        <dbReference type="Proteomes" id="UP001217089"/>
    </source>
</evidence>
<evidence type="ECO:0000256" key="1">
    <source>
        <dbReference type="SAM" id="MobiDB-lite"/>
    </source>
</evidence>
<protein>
    <recommendedName>
        <fullName evidence="4">Protein outspread</fullName>
    </recommendedName>
</protein>
<dbReference type="SUPFAM" id="SSF50729">
    <property type="entry name" value="PH domain-like"/>
    <property type="match status" value="1"/>
</dbReference>
<proteinExistence type="predicted"/>
<name>A0ABQ9FQS4_TEGGR</name>
<dbReference type="EMBL" id="JARBDR010000214">
    <property type="protein sequence ID" value="KAJ8318267.1"/>
    <property type="molecule type" value="Genomic_DNA"/>
</dbReference>
<accession>A0ABQ9FQS4</accession>
<evidence type="ECO:0000313" key="2">
    <source>
        <dbReference type="EMBL" id="KAJ8318267.1"/>
    </source>
</evidence>
<feature type="compositionally biased region" description="Polar residues" evidence="1">
    <location>
        <begin position="324"/>
        <end position="334"/>
    </location>
</feature>
<dbReference type="Proteomes" id="UP001217089">
    <property type="component" value="Unassembled WGS sequence"/>
</dbReference>
<evidence type="ECO:0008006" key="4">
    <source>
        <dbReference type="Google" id="ProtNLM"/>
    </source>
</evidence>
<keyword evidence="3" id="KW-1185">Reference proteome</keyword>
<gene>
    <name evidence="2" type="ORF">KUTeg_003358</name>
</gene>
<feature type="compositionally biased region" description="Low complexity" evidence="1">
    <location>
        <begin position="282"/>
        <end position="307"/>
    </location>
</feature>
<organism evidence="2 3">
    <name type="scientific">Tegillarca granosa</name>
    <name type="common">Malaysian cockle</name>
    <name type="synonym">Anadara granosa</name>
    <dbReference type="NCBI Taxonomy" id="220873"/>
    <lineage>
        <taxon>Eukaryota</taxon>
        <taxon>Metazoa</taxon>
        <taxon>Spiralia</taxon>
        <taxon>Lophotrochozoa</taxon>
        <taxon>Mollusca</taxon>
        <taxon>Bivalvia</taxon>
        <taxon>Autobranchia</taxon>
        <taxon>Pteriomorphia</taxon>
        <taxon>Arcoida</taxon>
        <taxon>Arcoidea</taxon>
        <taxon>Arcidae</taxon>
        <taxon>Tegillarca</taxon>
    </lineage>
</organism>
<feature type="compositionally biased region" description="Basic and acidic residues" evidence="1">
    <location>
        <begin position="335"/>
        <end position="351"/>
    </location>
</feature>
<dbReference type="InterPro" id="IPR052223">
    <property type="entry name" value="Actin_Cytoskeleton_Reg"/>
</dbReference>
<dbReference type="Gene3D" id="2.30.29.30">
    <property type="entry name" value="Pleckstrin-homology domain (PH domain)/Phosphotyrosine-binding domain (PTB)"/>
    <property type="match status" value="1"/>
</dbReference>
<dbReference type="PANTHER" id="PTHR17271">
    <property type="entry name" value="PLECKSTRIN HOMOLOGY PH DOMAIN-CONTAINING PROTEIN"/>
    <property type="match status" value="1"/>
</dbReference>
<feature type="region of interest" description="Disordered" evidence="1">
    <location>
        <begin position="280"/>
        <end position="401"/>
    </location>
</feature>
<feature type="compositionally biased region" description="Low complexity" evidence="1">
    <location>
        <begin position="367"/>
        <end position="393"/>
    </location>
</feature>
<dbReference type="InterPro" id="IPR011993">
    <property type="entry name" value="PH-like_dom_sf"/>
</dbReference>
<sequence length="433" mass="48117">MASKCRKFEPNIFNKLKCQSCFGAKEIHSAEALENNKASRKISKCGYLFVAPDLDFGSPVDRTRPDTVPQGCLDMNKCTEVKDAENTTSHPFSLAITVPGKKTLYIKGNSKEEIMWWRDVLSVFPMNLTKPKNRRFTMPIFSTVNKENVQPDNLERKSVSSINDFEVPSSKGRFEVEKVKQKEGSFSTYRGVRNMKHNKTDKHYQEGLRKSSSLHDLTSKEEEVLDRGLAASQYLSRSGDRIHFVSSSSGGVDPARILADANYNNPYFTIPRRTWQTLAGNVSSPSPASSTSSLSSSTHSSSQQAVSPSPPSSALPANRRGSFDSKNSSTSRPSKGSERAQLHRERSRSLKDFPSQLSLPKAEAPARKSLSSLNRLPSSSSSSSREQSLSVDSGSEQNETDELKSYEHELTLIHVKESLIVINCQYCVTEINE</sequence>
<comment type="caution">
    <text evidence="2">The sequence shown here is derived from an EMBL/GenBank/DDBJ whole genome shotgun (WGS) entry which is preliminary data.</text>
</comment>
<reference evidence="2 3" key="1">
    <citation type="submission" date="2022-12" db="EMBL/GenBank/DDBJ databases">
        <title>Chromosome-level genome of Tegillarca granosa.</title>
        <authorList>
            <person name="Kim J."/>
        </authorList>
    </citation>
    <scope>NUCLEOTIDE SEQUENCE [LARGE SCALE GENOMIC DNA]</scope>
    <source>
        <strain evidence="2">Teg-2019</strain>
        <tissue evidence="2">Adductor muscle</tissue>
    </source>
</reference>
<dbReference type="PANTHER" id="PTHR17271:SF1">
    <property type="entry name" value="PROTEIN OUTSPREAD"/>
    <property type="match status" value="1"/>
</dbReference>